<gene>
    <name evidence="2" type="ORF">HLPCO_002787</name>
</gene>
<dbReference type="PANTHER" id="PTHR30283">
    <property type="entry name" value="PEROXIDE STRESS RESPONSE PROTEIN YAAA"/>
    <property type="match status" value="1"/>
</dbReference>
<comment type="similarity">
    <text evidence="1">Belongs to the UPF0246 family.</text>
</comment>
<dbReference type="RefSeq" id="WP_008824595.1">
    <property type="nucleotide sequence ID" value="NZ_AFNU02000014.1"/>
</dbReference>
<protein>
    <recommendedName>
        <fullName evidence="1">UPF0246 protein HLPCO_002787</fullName>
    </recommendedName>
</protein>
<dbReference type="GO" id="GO:0005829">
    <property type="term" value="C:cytosol"/>
    <property type="evidence" value="ECO:0007669"/>
    <property type="project" value="TreeGrafter"/>
</dbReference>
<dbReference type="EMBL" id="AFNU02000014">
    <property type="protein sequence ID" value="ERJ11218.1"/>
    <property type="molecule type" value="Genomic_DNA"/>
</dbReference>
<dbReference type="GO" id="GO:0033194">
    <property type="term" value="P:response to hydroperoxide"/>
    <property type="evidence" value="ECO:0007669"/>
    <property type="project" value="TreeGrafter"/>
</dbReference>
<dbReference type="InParanoid" id="U2E7P1"/>
<dbReference type="InterPro" id="IPR005583">
    <property type="entry name" value="YaaA"/>
</dbReference>
<dbReference type="Pfam" id="PF03883">
    <property type="entry name" value="H2O2_YaaD"/>
    <property type="match status" value="1"/>
</dbReference>
<dbReference type="Proteomes" id="UP000005707">
    <property type="component" value="Unassembled WGS sequence"/>
</dbReference>
<proteinExistence type="inferred from homology"/>
<organism evidence="2 3">
    <name type="scientific">Haloplasma contractile SSD-17B</name>
    <dbReference type="NCBI Taxonomy" id="1033810"/>
    <lineage>
        <taxon>Bacteria</taxon>
        <taxon>Bacillati</taxon>
        <taxon>Mycoplasmatota</taxon>
        <taxon>Mollicutes</taxon>
        <taxon>Haloplasmatales</taxon>
        <taxon>Haloplasmataceae</taxon>
        <taxon>Haloplasma</taxon>
    </lineage>
</organism>
<evidence type="ECO:0000313" key="2">
    <source>
        <dbReference type="EMBL" id="ERJ11218.1"/>
    </source>
</evidence>
<evidence type="ECO:0000313" key="3">
    <source>
        <dbReference type="Proteomes" id="UP000005707"/>
    </source>
</evidence>
<name>U2E7P1_9MOLU</name>
<keyword evidence="3" id="KW-1185">Reference proteome</keyword>
<comment type="caution">
    <text evidence="2">The sequence shown here is derived from an EMBL/GenBank/DDBJ whole genome shotgun (WGS) entry which is preliminary data.</text>
</comment>
<dbReference type="PANTHER" id="PTHR30283:SF4">
    <property type="entry name" value="PEROXIDE STRESS RESISTANCE PROTEIN YAAA"/>
    <property type="match status" value="1"/>
</dbReference>
<dbReference type="AlphaFoldDB" id="U2E7P1"/>
<evidence type="ECO:0000256" key="1">
    <source>
        <dbReference type="HAMAP-Rule" id="MF_00652"/>
    </source>
</evidence>
<reference evidence="2 3" key="2">
    <citation type="journal article" date="2013" name="PLoS ONE">
        <title>INDIGO - INtegrated Data Warehouse of MIcrobial GenOmes with Examples from the Red Sea Extremophiles.</title>
        <authorList>
            <person name="Alam I."/>
            <person name="Antunes A."/>
            <person name="Kamau A.A."/>
            <person name="Ba Alawi W."/>
            <person name="Kalkatawi M."/>
            <person name="Stingl U."/>
            <person name="Bajic V.B."/>
        </authorList>
    </citation>
    <scope>NUCLEOTIDE SEQUENCE [LARGE SCALE GENOMIC DNA]</scope>
    <source>
        <strain evidence="2 3">SSD-17B</strain>
    </source>
</reference>
<accession>U2E7P1</accession>
<reference evidence="2 3" key="1">
    <citation type="journal article" date="2011" name="J. Bacteriol.">
        <title>Genome sequence of Haloplasma contractile, an unusual contractile bacterium from a deep-sea anoxic brine lake.</title>
        <authorList>
            <person name="Antunes A."/>
            <person name="Alam I."/>
            <person name="El Dorry H."/>
            <person name="Siam R."/>
            <person name="Robertson A."/>
            <person name="Bajic V.B."/>
            <person name="Stingl U."/>
        </authorList>
    </citation>
    <scope>NUCLEOTIDE SEQUENCE [LARGE SCALE GENOMIC DNA]</scope>
    <source>
        <strain evidence="2 3">SSD-17B</strain>
    </source>
</reference>
<dbReference type="eggNOG" id="COG3022">
    <property type="taxonomic scope" value="Bacteria"/>
</dbReference>
<dbReference type="HAMAP" id="MF_00652">
    <property type="entry name" value="UPF0246"/>
    <property type="match status" value="1"/>
</dbReference>
<dbReference type="OrthoDB" id="9777133at2"/>
<sequence>MKIIMSPSKTQDFSKDLSLVTTTREFKTKTDELLDIINDLSKEDIATIMKIKGTLLEDTYQNYQNYVNLPTNKAITSYTGAVFKGLEIDHYTKTEQDYLNDHLRILSALYGVLKPTDEIKPYRLDMKMKILDEGLYSFWTETITELFKKENLIINLASNEFSKLIKLPMITINFKEHKNGIYKVIGAYAKKARGKMIHYMIKNQVQDIETIKQFNTDGYAYNRDLSSEKDFIFTRSTSD</sequence>